<dbReference type="RefSeq" id="WP_111983879.1">
    <property type="nucleotide sequence ID" value="NZ_NFZS01000004.1"/>
</dbReference>
<keyword evidence="1" id="KW-1133">Transmembrane helix</keyword>
<feature type="transmembrane region" description="Helical" evidence="1">
    <location>
        <begin position="101"/>
        <end position="118"/>
    </location>
</feature>
<organism evidence="2 3">
    <name type="scientific">Dyella jiangningensis</name>
    <dbReference type="NCBI Taxonomy" id="1379159"/>
    <lineage>
        <taxon>Bacteria</taxon>
        <taxon>Pseudomonadati</taxon>
        <taxon>Pseudomonadota</taxon>
        <taxon>Gammaproteobacteria</taxon>
        <taxon>Lysobacterales</taxon>
        <taxon>Rhodanobacteraceae</taxon>
        <taxon>Dyella</taxon>
    </lineage>
</organism>
<evidence type="ECO:0000313" key="3">
    <source>
        <dbReference type="Proteomes" id="UP000248926"/>
    </source>
</evidence>
<keyword evidence="1" id="KW-0812">Transmembrane</keyword>
<evidence type="ECO:0000256" key="1">
    <source>
        <dbReference type="SAM" id="Phobius"/>
    </source>
</evidence>
<proteinExistence type="predicted"/>
<feature type="transmembrane region" description="Helical" evidence="1">
    <location>
        <begin position="7"/>
        <end position="25"/>
    </location>
</feature>
<feature type="transmembrane region" description="Helical" evidence="1">
    <location>
        <begin position="75"/>
        <end position="95"/>
    </location>
</feature>
<keyword evidence="1" id="KW-0472">Membrane</keyword>
<accession>A0A328P4B7</accession>
<comment type="caution">
    <text evidence="2">The sequence shown here is derived from an EMBL/GenBank/DDBJ whole genome shotgun (WGS) entry which is preliminary data.</text>
</comment>
<name>A0A328P4B7_9GAMM</name>
<dbReference type="EMBL" id="NFZS01000004">
    <property type="protein sequence ID" value="RAO75405.1"/>
    <property type="molecule type" value="Genomic_DNA"/>
</dbReference>
<protein>
    <recommendedName>
        <fullName evidence="4">DoxX family protein</fullName>
    </recommendedName>
</protein>
<dbReference type="OrthoDB" id="5954610at2"/>
<evidence type="ECO:0000313" key="2">
    <source>
        <dbReference type="EMBL" id="RAO75405.1"/>
    </source>
</evidence>
<keyword evidence="3" id="KW-1185">Reference proteome</keyword>
<gene>
    <name evidence="2" type="ORF">CA260_15085</name>
</gene>
<sequence length="131" mass="14508">MKAFFHWLLFPLRLIFGAWFVFAGLNDLLHFWQPPAPVTPQSQVFMQGLAGSGYIFPVLGILYTVSGLCLLANRFVALALVMLAAPVVVIFGYHAVMEDHLLGPGLLLLLMYLALAWQQRATLGVLLRPIA</sequence>
<dbReference type="Proteomes" id="UP000248926">
    <property type="component" value="Unassembled WGS sequence"/>
</dbReference>
<reference evidence="2 3" key="1">
    <citation type="journal article" date="2018" name="Genet. Mol. Biol.">
        <title>The genome sequence of Dyella jiangningensis FCAV SCS01 from a lignocellulose-decomposing microbial consortium metagenome reveals potential for biotechnological applications.</title>
        <authorList>
            <person name="Desiderato J.G."/>
            <person name="Alvarenga D.O."/>
            <person name="Constancio M.T.L."/>
            <person name="Alves L.M.C."/>
            <person name="Varani A.M."/>
        </authorList>
    </citation>
    <scope>NUCLEOTIDE SEQUENCE [LARGE SCALE GENOMIC DNA]</scope>
    <source>
        <strain evidence="2 3">FCAV SCS01</strain>
    </source>
</reference>
<feature type="transmembrane region" description="Helical" evidence="1">
    <location>
        <begin position="45"/>
        <end position="63"/>
    </location>
</feature>
<dbReference type="AlphaFoldDB" id="A0A328P4B7"/>
<evidence type="ECO:0008006" key="4">
    <source>
        <dbReference type="Google" id="ProtNLM"/>
    </source>
</evidence>